<dbReference type="PANTHER" id="PTHR43788">
    <property type="entry name" value="DNA2/NAM7 HELICASE FAMILY MEMBER"/>
    <property type="match status" value="1"/>
</dbReference>
<evidence type="ECO:0000259" key="2">
    <source>
        <dbReference type="SMART" id="SM00382"/>
    </source>
</evidence>
<dbReference type="InterPro" id="IPR027417">
    <property type="entry name" value="P-loop_NTPase"/>
</dbReference>
<comment type="caution">
    <text evidence="3">The sequence shown here is derived from an EMBL/GenBank/DDBJ whole genome shotgun (WGS) entry which is preliminary data.</text>
</comment>
<dbReference type="SUPFAM" id="SSF55464">
    <property type="entry name" value="Origin of replication-binding domain, RBD-like"/>
    <property type="match status" value="1"/>
</dbReference>
<dbReference type="Gene3D" id="2.30.30.940">
    <property type="match status" value="1"/>
</dbReference>
<dbReference type="AlphaFoldDB" id="A0A7Z0ITH9"/>
<sequence length="884" mass="97011">MEKDHSRADDYYLTDGACLAERFAGTSSGVVARGPMDGNTYERWVAGYDVDTGLAKGRLLKDGGKRPPVRFVEVIVNGPKTWSLAAALHPEIGAAYDHAQDRAAREIIGWVAQHSTTRVGPRDRQVQVPVEEIEAAVIRHYTSRAGDPHRHLHLQINARVYAQGRWRGLHTVGTRDAIAAINGIGHAAVMADLEFRRVLAAHGYTMDLVSGEITELREYVGEFSARAEQIRSNMDRYAARWRREHPGEEPGPRLRQVWDRRAWADARPDKVPPTDGAEIARHWIEELHALGHRAPEGPARLPVTAIGRLDRDLAAGLILDRLGMKASAWNSADIRGGAEQLIAETGIVTESAIHREVAEDLTARAIRQCVPLLDRNDVPEHVRALTSQRVLEVEADLNARLALRAEADPVPGLLGKVPDLDRAQRKVVKAMLGEARLLVIEGAAGAGKTKTLATAAAALLRQRTRMIVVTPTKKAAKVAAREVGGAASSAAWLAYQHGFRWDHDGQWGRIRPNQPQDAGPVNRRARLRPGDLLVVDEAGMLDQDLALALLIIADEAGARVAFVGDRHQLPAVGRGGVLDLATRWTDEGTHLTLDVLHRFTDPDYADLTLKLREGRDTEDVFDRLLARGEIIIHPSEAERLQALASLGAADRPPLITADTRDQVTALNAEVRHHRATTHTAPEATVMRSVVTDAGDRIGVGDRITTRRNDPDLDVVNRDTWTVTQVSIDGGLRVKGTPGRRRLPSSYVAEHVELAYASTIHGAQGETVDEAHLLIGERINAAAAYVGMTRGRRRNIAHLVADDLDDARHQWVEIFSRDRADLGPGHAALRAAEDIDRYGPNGAPRYIGIRREPRQERRRVSVHSLPDPLIARTAPSSEPDRGLGL</sequence>
<proteinExistence type="predicted"/>
<dbReference type="NCBIfam" id="NF041492">
    <property type="entry name" value="MobF"/>
    <property type="match status" value="1"/>
</dbReference>
<dbReference type="CDD" id="cd18809">
    <property type="entry name" value="SF1_C_RecD"/>
    <property type="match status" value="1"/>
</dbReference>
<dbReference type="Proteomes" id="UP000564496">
    <property type="component" value="Unassembled WGS sequence"/>
</dbReference>
<organism evidence="3 4">
    <name type="scientific">Nocardioides panzhihuensis</name>
    <dbReference type="NCBI Taxonomy" id="860243"/>
    <lineage>
        <taxon>Bacteria</taxon>
        <taxon>Bacillati</taxon>
        <taxon>Actinomycetota</taxon>
        <taxon>Actinomycetes</taxon>
        <taxon>Propionibacteriales</taxon>
        <taxon>Nocardioidaceae</taxon>
        <taxon>Nocardioides</taxon>
    </lineage>
</organism>
<dbReference type="SUPFAM" id="SSF52540">
    <property type="entry name" value="P-loop containing nucleoside triphosphate hydrolases"/>
    <property type="match status" value="1"/>
</dbReference>
<evidence type="ECO:0000256" key="1">
    <source>
        <dbReference type="SAM" id="MobiDB-lite"/>
    </source>
</evidence>
<dbReference type="InterPro" id="IPR014862">
    <property type="entry name" value="TrwC"/>
</dbReference>
<dbReference type="InterPro" id="IPR003593">
    <property type="entry name" value="AAA+_ATPase"/>
</dbReference>
<feature type="domain" description="AAA+ ATPase" evidence="2">
    <location>
        <begin position="434"/>
        <end position="574"/>
    </location>
</feature>
<feature type="region of interest" description="Disordered" evidence="1">
    <location>
        <begin position="855"/>
        <end position="884"/>
    </location>
</feature>
<accession>A0A7Z0ITH9</accession>
<gene>
    <name evidence="3" type="ORF">BJ988_003583</name>
</gene>
<dbReference type="Gene3D" id="3.40.50.300">
    <property type="entry name" value="P-loop containing nucleotide triphosphate hydrolases"/>
    <property type="match status" value="2"/>
</dbReference>
<dbReference type="Pfam" id="PF13604">
    <property type="entry name" value="AAA_30"/>
    <property type="match status" value="1"/>
</dbReference>
<reference evidence="3 4" key="1">
    <citation type="submission" date="2020-07" db="EMBL/GenBank/DDBJ databases">
        <title>Sequencing the genomes of 1000 actinobacteria strains.</title>
        <authorList>
            <person name="Klenk H.-P."/>
        </authorList>
    </citation>
    <scope>NUCLEOTIDE SEQUENCE [LARGE SCALE GENOMIC DNA]</scope>
    <source>
        <strain evidence="3 4">DSM 26487</strain>
    </source>
</reference>
<dbReference type="SMART" id="SM00382">
    <property type="entry name" value="AAA"/>
    <property type="match status" value="1"/>
</dbReference>
<dbReference type="InterPro" id="IPR050534">
    <property type="entry name" value="Coronavir_polyprotein_1ab"/>
</dbReference>
<evidence type="ECO:0000313" key="3">
    <source>
        <dbReference type="EMBL" id="NYI78935.1"/>
    </source>
</evidence>
<dbReference type="Pfam" id="PF08751">
    <property type="entry name" value="TrwC"/>
    <property type="match status" value="1"/>
</dbReference>
<dbReference type="EMBL" id="JACBZR010000001">
    <property type="protein sequence ID" value="NYI78935.1"/>
    <property type="molecule type" value="Genomic_DNA"/>
</dbReference>
<evidence type="ECO:0000313" key="4">
    <source>
        <dbReference type="Proteomes" id="UP000564496"/>
    </source>
</evidence>
<name>A0A7Z0ITH9_9ACTN</name>
<keyword evidence="4" id="KW-1185">Reference proteome</keyword>
<protein>
    <submittedName>
        <fullName evidence="3">Conjugative relaxase-like TrwC/TraI family protein</fullName>
    </submittedName>
</protein>